<evidence type="ECO:0000256" key="1">
    <source>
        <dbReference type="ARBA" id="ARBA00022723"/>
    </source>
</evidence>
<dbReference type="Gene3D" id="4.10.1000.10">
    <property type="entry name" value="Zinc finger, CCCH-type"/>
    <property type="match status" value="2"/>
</dbReference>
<feature type="compositionally biased region" description="Basic and acidic residues" evidence="5">
    <location>
        <begin position="264"/>
        <end position="277"/>
    </location>
</feature>
<proteinExistence type="predicted"/>
<dbReference type="InterPro" id="IPR000571">
    <property type="entry name" value="Znf_CCCH"/>
</dbReference>
<dbReference type="SUPFAM" id="SSF90229">
    <property type="entry name" value="CCCH zinc finger"/>
    <property type="match status" value="1"/>
</dbReference>
<feature type="domain" description="C3H1-type" evidence="6">
    <location>
        <begin position="91"/>
        <end position="118"/>
    </location>
</feature>
<reference evidence="7" key="1">
    <citation type="submission" date="2024-03" db="EMBL/GenBank/DDBJ databases">
        <authorList>
            <consortium name="ELIXIR-Norway"/>
            <consortium name="Elixir Norway"/>
        </authorList>
    </citation>
    <scope>NUCLEOTIDE SEQUENCE</scope>
</reference>
<feature type="region of interest" description="Disordered" evidence="5">
    <location>
        <begin position="520"/>
        <end position="564"/>
    </location>
</feature>
<evidence type="ECO:0000256" key="5">
    <source>
        <dbReference type="SAM" id="MobiDB-lite"/>
    </source>
</evidence>
<feature type="region of interest" description="Disordered" evidence="5">
    <location>
        <begin position="576"/>
        <end position="599"/>
    </location>
</feature>
<keyword evidence="1 4" id="KW-0479">Metal-binding</keyword>
<evidence type="ECO:0000256" key="2">
    <source>
        <dbReference type="ARBA" id="ARBA00022771"/>
    </source>
</evidence>
<feature type="region of interest" description="Disordered" evidence="5">
    <location>
        <begin position="636"/>
        <end position="656"/>
    </location>
</feature>
<feature type="region of interest" description="Disordered" evidence="5">
    <location>
        <begin position="264"/>
        <end position="296"/>
    </location>
</feature>
<dbReference type="InterPro" id="IPR036855">
    <property type="entry name" value="Znf_CCCH_sf"/>
</dbReference>
<dbReference type="PANTHER" id="PTHR15725">
    <property type="entry name" value="ZN-FINGER, C-X8-C-X5-C-X3-H TYPE-CONTAINING"/>
    <property type="match status" value="1"/>
</dbReference>
<feature type="region of interest" description="Disordered" evidence="5">
    <location>
        <begin position="228"/>
        <end position="249"/>
    </location>
</feature>
<feature type="zinc finger region" description="C3H1-type" evidence="4">
    <location>
        <begin position="44"/>
        <end position="70"/>
    </location>
</feature>
<feature type="compositionally biased region" description="Polar residues" evidence="5">
    <location>
        <begin position="640"/>
        <end position="654"/>
    </location>
</feature>
<dbReference type="PANTHER" id="PTHR15725:SF14">
    <property type="entry name" value="ZINC FINGER CCCH DOMAIN-CONTAINING PROTEIN 11A"/>
    <property type="match status" value="1"/>
</dbReference>
<keyword evidence="8" id="KW-1185">Reference proteome</keyword>
<dbReference type="Pfam" id="PF15663">
    <property type="entry name" value="zf-CCCH_3"/>
    <property type="match status" value="1"/>
</dbReference>
<feature type="domain" description="C3H1-type" evidence="6">
    <location>
        <begin position="44"/>
        <end position="70"/>
    </location>
</feature>
<dbReference type="InterPro" id="IPR041686">
    <property type="entry name" value="Znf-CCCH_3"/>
</dbReference>
<dbReference type="PROSITE" id="PS50103">
    <property type="entry name" value="ZF_C3H1"/>
    <property type="match status" value="3"/>
</dbReference>
<evidence type="ECO:0000256" key="4">
    <source>
        <dbReference type="PROSITE-ProRule" id="PRU00723"/>
    </source>
</evidence>
<feature type="region of interest" description="Disordered" evidence="5">
    <location>
        <begin position="705"/>
        <end position="736"/>
    </location>
</feature>
<feature type="zinc finger region" description="C3H1-type" evidence="4">
    <location>
        <begin position="91"/>
        <end position="118"/>
    </location>
</feature>
<evidence type="ECO:0000259" key="6">
    <source>
        <dbReference type="PROSITE" id="PS50103"/>
    </source>
</evidence>
<dbReference type="Pfam" id="PF00642">
    <property type="entry name" value="zf-CCCH"/>
    <property type="match status" value="1"/>
</dbReference>
<feature type="region of interest" description="Disordered" evidence="5">
    <location>
        <begin position="178"/>
        <end position="204"/>
    </location>
</feature>
<protein>
    <recommendedName>
        <fullName evidence="6">C3H1-type domain-containing protein</fullName>
    </recommendedName>
</protein>
<feature type="zinc finger region" description="C3H1-type" evidence="4">
    <location>
        <begin position="13"/>
        <end position="42"/>
    </location>
</feature>
<keyword evidence="2 4" id="KW-0863">Zinc-finger</keyword>
<dbReference type="Proteomes" id="UP001497522">
    <property type="component" value="Chromosome 9"/>
</dbReference>
<evidence type="ECO:0000313" key="8">
    <source>
        <dbReference type="Proteomes" id="UP001497522"/>
    </source>
</evidence>
<accession>A0ABP1C1L4</accession>
<keyword evidence="3 4" id="KW-0862">Zinc</keyword>
<evidence type="ECO:0000313" key="7">
    <source>
        <dbReference type="EMBL" id="CAK9882725.1"/>
    </source>
</evidence>
<feature type="compositionally biased region" description="Basic and acidic residues" evidence="5">
    <location>
        <begin position="576"/>
        <end position="588"/>
    </location>
</feature>
<evidence type="ECO:0000256" key="3">
    <source>
        <dbReference type="ARBA" id="ARBA00022833"/>
    </source>
</evidence>
<organism evidence="7 8">
    <name type="scientific">Sphagnum jensenii</name>
    <dbReference type="NCBI Taxonomy" id="128206"/>
    <lineage>
        <taxon>Eukaryota</taxon>
        <taxon>Viridiplantae</taxon>
        <taxon>Streptophyta</taxon>
        <taxon>Embryophyta</taxon>
        <taxon>Bryophyta</taxon>
        <taxon>Sphagnophytina</taxon>
        <taxon>Sphagnopsida</taxon>
        <taxon>Sphagnales</taxon>
        <taxon>Sphagnaceae</taxon>
        <taxon>Sphagnum</taxon>
    </lineage>
</organism>
<gene>
    <name evidence="7" type="ORF">CSSPJE1EN2_LOCUS23976</name>
</gene>
<dbReference type="SMART" id="SM00356">
    <property type="entry name" value="ZnF_C3H1"/>
    <property type="match status" value="3"/>
</dbReference>
<dbReference type="EMBL" id="OZ023710">
    <property type="protein sequence ID" value="CAK9882725.1"/>
    <property type="molecule type" value="Genomic_DNA"/>
</dbReference>
<feature type="domain" description="C3H1-type" evidence="6">
    <location>
        <begin position="13"/>
        <end position="42"/>
    </location>
</feature>
<feature type="compositionally biased region" description="Basic and acidic residues" evidence="5">
    <location>
        <begin position="548"/>
        <end position="559"/>
    </location>
</feature>
<sequence length="853" mass="92939">MAEAHASRDDDALKKNTDCVYFLASPLTCKKGNDCEFRHSESARVNPRDCWYWLGGKCLMPDCPFRHPPLEGRTAVGPTVGPPVPGAAGVNKARTPCYFFSQGYCAKGEKCHFLHGPATPTSSSPQVPAPLQKPARANALEVTGKKTGNAIGSATVVEKPIAAEGPAIPTCHPREASLSTHVAGGISKQSPKKDGETPGSELQNGAGLARADVQLATSNAVLGSTNRLHVRQPGGDEWPQNGMESDEWWEESSPGFDVLVDAGPERSHYNEDPDLRGSYEGLEPGRPGPAAQRRGKSLHGLDEIDQYDYEYPGVFEQAAYDPAGPYNHGEFEPYEQQGYEHDDMAYEQQSHPSSGMYGGRGIEEMYGRERERIMSNREGENGVGTNHRELKRRRVDGPPHHILQYRLRQRTESGRGVLDELLSQRWMEQNPQKLRELNLRQQLFVQQQGIDKFSNNTSWQKSGRSAGESARIARCAPPQNMNGEVIVKRLPNGRENEEARKGSAPVSDIKLARLRREAGQSALKRENGRPKAASKVEAETLHAGGNLTKERGSEGRKEPPSTFAGPKTLAQIRAEKRKGGAVDEKSEVTEMPGGLGKGVQSIESETQNVISNVALPQQDMPGDFNSLAVQSGAHEGKLGAQTTKNQDQLPASSMSRHRTGGIASEEKKIHLAKSVPAHLQVPKFVGPKSLSAILQAKRKAVSETARSPDDGIWSQNQRQSGVEAATSPVSSSIKPTVVDCHIPGKSAEVEDSGHPDVGEQSLSYMKERRLQAVSLVMQDEEMVHSVEALRNDNVVEELDSVRALGNLFSNAGTDGYEADTRDKAVVFADDDDEDFGLDDEDDEFAKKLGGFFS</sequence>
<feature type="compositionally biased region" description="Basic and acidic residues" evidence="5">
    <location>
        <begin position="520"/>
        <end position="540"/>
    </location>
</feature>
<name>A0ABP1C1L4_9BRYO</name>